<feature type="compositionally biased region" description="Acidic residues" evidence="1">
    <location>
        <begin position="138"/>
        <end position="149"/>
    </location>
</feature>
<feature type="compositionally biased region" description="Basic and acidic residues" evidence="1">
    <location>
        <begin position="1"/>
        <end position="11"/>
    </location>
</feature>
<keyword evidence="3" id="KW-1185">Reference proteome</keyword>
<dbReference type="EMBL" id="PQIB02000013">
    <property type="protein sequence ID" value="RLM75344.1"/>
    <property type="molecule type" value="Genomic_DNA"/>
</dbReference>
<name>A0A3L6Q9M0_PANMI</name>
<feature type="region of interest" description="Disordered" evidence="1">
    <location>
        <begin position="93"/>
        <end position="149"/>
    </location>
</feature>
<dbReference type="AlphaFoldDB" id="A0A3L6Q9M0"/>
<sequence>MSGGGENKEDGEPGSLPPGEARPRAPRWPVVAAAAPAPGPRRRVAGPARLRLARPALPPRLPVLVRAISSCCGPHRSRSRAGEPLPQQLLRFQLRPATPLPLQPRRRSSRARIPDGGARGPCAFASAVVSSGALDGEGSSEEEEKPDLD</sequence>
<reference evidence="3" key="1">
    <citation type="journal article" date="2019" name="Nat. Commun.">
        <title>The genome of broomcorn millet.</title>
        <authorList>
            <person name="Zou C."/>
            <person name="Miki D."/>
            <person name="Li D."/>
            <person name="Tang Q."/>
            <person name="Xiao L."/>
            <person name="Rajput S."/>
            <person name="Deng P."/>
            <person name="Jia W."/>
            <person name="Huang R."/>
            <person name="Zhang M."/>
            <person name="Sun Y."/>
            <person name="Hu J."/>
            <person name="Fu X."/>
            <person name="Schnable P.S."/>
            <person name="Li F."/>
            <person name="Zhang H."/>
            <person name="Feng B."/>
            <person name="Zhu X."/>
            <person name="Liu R."/>
            <person name="Schnable J.C."/>
            <person name="Zhu J.-K."/>
            <person name="Zhang H."/>
        </authorList>
    </citation>
    <scope>NUCLEOTIDE SEQUENCE [LARGE SCALE GENOMIC DNA]</scope>
</reference>
<evidence type="ECO:0000313" key="2">
    <source>
        <dbReference type="EMBL" id="RLM75344.1"/>
    </source>
</evidence>
<feature type="compositionally biased region" description="Low complexity" evidence="1">
    <location>
        <begin position="27"/>
        <end position="36"/>
    </location>
</feature>
<evidence type="ECO:0000313" key="3">
    <source>
        <dbReference type="Proteomes" id="UP000275267"/>
    </source>
</evidence>
<proteinExistence type="predicted"/>
<gene>
    <name evidence="2" type="ORF">C2845_PM15G08330</name>
</gene>
<evidence type="ECO:0000256" key="1">
    <source>
        <dbReference type="SAM" id="MobiDB-lite"/>
    </source>
</evidence>
<feature type="region of interest" description="Disordered" evidence="1">
    <location>
        <begin position="1"/>
        <end position="46"/>
    </location>
</feature>
<accession>A0A3L6Q9M0</accession>
<comment type="caution">
    <text evidence="2">The sequence shown here is derived from an EMBL/GenBank/DDBJ whole genome shotgun (WGS) entry which is preliminary data.</text>
</comment>
<organism evidence="2 3">
    <name type="scientific">Panicum miliaceum</name>
    <name type="common">Proso millet</name>
    <name type="synonym">Broomcorn millet</name>
    <dbReference type="NCBI Taxonomy" id="4540"/>
    <lineage>
        <taxon>Eukaryota</taxon>
        <taxon>Viridiplantae</taxon>
        <taxon>Streptophyta</taxon>
        <taxon>Embryophyta</taxon>
        <taxon>Tracheophyta</taxon>
        <taxon>Spermatophyta</taxon>
        <taxon>Magnoliopsida</taxon>
        <taxon>Liliopsida</taxon>
        <taxon>Poales</taxon>
        <taxon>Poaceae</taxon>
        <taxon>PACMAD clade</taxon>
        <taxon>Panicoideae</taxon>
        <taxon>Panicodae</taxon>
        <taxon>Paniceae</taxon>
        <taxon>Panicinae</taxon>
        <taxon>Panicum</taxon>
        <taxon>Panicum sect. Panicum</taxon>
    </lineage>
</organism>
<protein>
    <submittedName>
        <fullName evidence="2">Uncharacterized protein</fullName>
    </submittedName>
</protein>
<dbReference type="Proteomes" id="UP000275267">
    <property type="component" value="Unassembled WGS sequence"/>
</dbReference>